<evidence type="ECO:0008006" key="3">
    <source>
        <dbReference type="Google" id="ProtNLM"/>
    </source>
</evidence>
<accession>A0ABU6W7H6</accession>
<evidence type="ECO:0000313" key="2">
    <source>
        <dbReference type="Proteomes" id="UP001341840"/>
    </source>
</evidence>
<sequence>MVILHQTLPDEIIMKILSIADSVVIGRSITLSKFWNDALQTRVRAPPYDVPNTEAQWSSVVACRGNLSTMDNKYCSNLGTIYWIKFPSDHSNSAESVLAYSVTLDQFNNYIIPHRHRGGKHALIKLIKYKGNMCLANTVNDNGKQHTITLWTVSSVVDQTFRWKAALKISNLRRYDNHCFFIDSDLVRVTDDCHNTSEKLDAIILSRFQSNQRFARHHILCGGWGHQIVASTYPV</sequence>
<comment type="caution">
    <text evidence="1">The sequence shown here is derived from an EMBL/GenBank/DDBJ whole genome shotgun (WGS) entry which is preliminary data.</text>
</comment>
<dbReference type="Proteomes" id="UP001341840">
    <property type="component" value="Unassembled WGS sequence"/>
</dbReference>
<proteinExistence type="predicted"/>
<gene>
    <name evidence="1" type="ORF">PIB30_022167</name>
</gene>
<dbReference type="EMBL" id="JASCZI010181317">
    <property type="protein sequence ID" value="MED6181729.1"/>
    <property type="molecule type" value="Genomic_DNA"/>
</dbReference>
<name>A0ABU6W7H6_9FABA</name>
<keyword evidence="2" id="KW-1185">Reference proteome</keyword>
<reference evidence="1 2" key="1">
    <citation type="journal article" date="2023" name="Plants (Basel)">
        <title>Bridging the Gap: Combining Genomics and Transcriptomics Approaches to Understand Stylosanthes scabra, an Orphan Legume from the Brazilian Caatinga.</title>
        <authorList>
            <person name="Ferreira-Neto J.R.C."/>
            <person name="da Silva M.D."/>
            <person name="Binneck E."/>
            <person name="de Melo N.F."/>
            <person name="da Silva R.H."/>
            <person name="de Melo A.L.T.M."/>
            <person name="Pandolfi V."/>
            <person name="Bustamante F.O."/>
            <person name="Brasileiro-Vidal A.C."/>
            <person name="Benko-Iseppon A.M."/>
        </authorList>
    </citation>
    <scope>NUCLEOTIDE SEQUENCE [LARGE SCALE GENOMIC DNA]</scope>
    <source>
        <tissue evidence="1">Leaves</tissue>
    </source>
</reference>
<evidence type="ECO:0000313" key="1">
    <source>
        <dbReference type="EMBL" id="MED6181729.1"/>
    </source>
</evidence>
<organism evidence="1 2">
    <name type="scientific">Stylosanthes scabra</name>
    <dbReference type="NCBI Taxonomy" id="79078"/>
    <lineage>
        <taxon>Eukaryota</taxon>
        <taxon>Viridiplantae</taxon>
        <taxon>Streptophyta</taxon>
        <taxon>Embryophyta</taxon>
        <taxon>Tracheophyta</taxon>
        <taxon>Spermatophyta</taxon>
        <taxon>Magnoliopsida</taxon>
        <taxon>eudicotyledons</taxon>
        <taxon>Gunneridae</taxon>
        <taxon>Pentapetalae</taxon>
        <taxon>rosids</taxon>
        <taxon>fabids</taxon>
        <taxon>Fabales</taxon>
        <taxon>Fabaceae</taxon>
        <taxon>Papilionoideae</taxon>
        <taxon>50 kb inversion clade</taxon>
        <taxon>dalbergioids sensu lato</taxon>
        <taxon>Dalbergieae</taxon>
        <taxon>Pterocarpus clade</taxon>
        <taxon>Stylosanthes</taxon>
    </lineage>
</organism>
<protein>
    <recommendedName>
        <fullName evidence="3">F-box domain-containing protein</fullName>
    </recommendedName>
</protein>